<feature type="compositionally biased region" description="Basic residues" evidence="1">
    <location>
        <begin position="148"/>
        <end position="160"/>
    </location>
</feature>
<dbReference type="EMBL" id="WJXW01000006">
    <property type="protein sequence ID" value="KAF9735209.1"/>
    <property type="molecule type" value="Genomic_DNA"/>
</dbReference>
<evidence type="ECO:0000313" key="4">
    <source>
        <dbReference type="Proteomes" id="UP000756921"/>
    </source>
</evidence>
<organism evidence="3 4">
    <name type="scientific">Paraphaeosphaeria minitans</name>
    <dbReference type="NCBI Taxonomy" id="565426"/>
    <lineage>
        <taxon>Eukaryota</taxon>
        <taxon>Fungi</taxon>
        <taxon>Dikarya</taxon>
        <taxon>Ascomycota</taxon>
        <taxon>Pezizomycotina</taxon>
        <taxon>Dothideomycetes</taxon>
        <taxon>Pleosporomycetidae</taxon>
        <taxon>Pleosporales</taxon>
        <taxon>Massarineae</taxon>
        <taxon>Didymosphaeriaceae</taxon>
        <taxon>Paraphaeosphaeria</taxon>
    </lineage>
</organism>
<name>A0A9P6GGX2_9PLEO</name>
<feature type="region of interest" description="Disordered" evidence="1">
    <location>
        <begin position="346"/>
        <end position="373"/>
    </location>
</feature>
<comment type="caution">
    <text evidence="3">The sequence shown here is derived from an EMBL/GenBank/DDBJ whole genome shotgun (WGS) entry which is preliminary data.</text>
</comment>
<proteinExistence type="predicted"/>
<feature type="domain" description="DUF7587" evidence="2">
    <location>
        <begin position="378"/>
        <end position="520"/>
    </location>
</feature>
<accession>A0A9P6GGX2</accession>
<evidence type="ECO:0000313" key="3">
    <source>
        <dbReference type="EMBL" id="KAF9735209.1"/>
    </source>
</evidence>
<protein>
    <recommendedName>
        <fullName evidence="2">DUF7587 domain-containing protein</fullName>
    </recommendedName>
</protein>
<dbReference type="OrthoDB" id="3798037at2759"/>
<feature type="region of interest" description="Disordered" evidence="1">
    <location>
        <begin position="128"/>
        <end position="160"/>
    </location>
</feature>
<keyword evidence="4" id="KW-1185">Reference proteome</keyword>
<gene>
    <name evidence="3" type="ORF">PMIN01_06614</name>
</gene>
<dbReference type="Pfam" id="PF24494">
    <property type="entry name" value="DUF7587"/>
    <property type="match status" value="1"/>
</dbReference>
<evidence type="ECO:0000259" key="2">
    <source>
        <dbReference type="Pfam" id="PF24494"/>
    </source>
</evidence>
<reference evidence="3" key="1">
    <citation type="journal article" date="2020" name="Mol. Plant Microbe Interact.">
        <title>Genome Sequence of the Biocontrol Agent Coniothyrium minitans strain Conio (IMI 134523).</title>
        <authorList>
            <person name="Patel D."/>
            <person name="Shittu T.A."/>
            <person name="Baroncelli R."/>
            <person name="Muthumeenakshi S."/>
            <person name="Osborne T.H."/>
            <person name="Janganan T.K."/>
            <person name="Sreenivasaprasad S."/>
        </authorList>
    </citation>
    <scope>NUCLEOTIDE SEQUENCE</scope>
    <source>
        <strain evidence="3">Conio</strain>
    </source>
</reference>
<sequence length="671" mass="75134">MAGFADKRTNVQSSHAVRRLLNSLSLNTVPNHRADFPSTIQGDDTKTILTPMSSASGSSREWYQQLEQSVNGGYRPLQNFGHLTKSPKDTEGYNSDRTDFLLDDPETPCPKRTVLLDQQKSIRLSSHPKERTMKNQGNLKQPNFGQKVVRKRTSSSTKKPHKLSEAQQALEDLKNSEYIKRHFWTDQQRYDLAILTSFFEGNAADMTKVFNKMHRLNLDTVKQLKPQEIYLKRNAEAFPFCHKIFTWPPNDPNNAFAEDRAAILKAASSVGVVLEPRQEEHILSSGSAKSARSKYTRRRFELLMRKARHKNSPPSGSRLQPHTVLPLPKLGGIAISTSSAEEVEVNTQDDEHHSVYMSEGTTPKSADSPRQRPQQPVHLAFRVWDRHSHTKFDTERGFVSALHSIWNGPLLPTPQLDTLDGRNSHLLLSNTHLSRTGNASAYISVATSLVQALNYAMAMEDPQIAVVDLSAASLQEPWKKLRASDLLRELKAMGQARWARYRGTAEIMIFGSLPMDDAITFHGSLTDLAAVVTAQPAGKMLLNPNEFKPDQAVSGLTGALKAKDIRLTPDLARSMAVFAKSMGLTSPRISPEHTAEFVQVIIDGWSIAIPDNMQERSLLAQAFAHELGSQTLPPQDVENAFITGLERGASNMAYYSRCQKSSFRRRRRHRS</sequence>
<dbReference type="InterPro" id="IPR056009">
    <property type="entry name" value="DUF7587"/>
</dbReference>
<feature type="compositionally biased region" description="Polar residues" evidence="1">
    <location>
        <begin position="38"/>
        <end position="56"/>
    </location>
</feature>
<dbReference type="Proteomes" id="UP000756921">
    <property type="component" value="Unassembled WGS sequence"/>
</dbReference>
<dbReference type="AlphaFoldDB" id="A0A9P6GGX2"/>
<feature type="region of interest" description="Disordered" evidence="1">
    <location>
        <begin position="30"/>
        <end position="56"/>
    </location>
</feature>
<feature type="compositionally biased region" description="Polar residues" evidence="1">
    <location>
        <begin position="134"/>
        <end position="144"/>
    </location>
</feature>
<evidence type="ECO:0000256" key="1">
    <source>
        <dbReference type="SAM" id="MobiDB-lite"/>
    </source>
</evidence>